<evidence type="ECO:0000313" key="6">
    <source>
        <dbReference type="EMBL" id="HDL60271.1"/>
    </source>
</evidence>
<protein>
    <recommendedName>
        <fullName evidence="7">TolC family protein</fullName>
    </recommendedName>
</protein>
<proteinExistence type="predicted"/>
<evidence type="ECO:0000256" key="2">
    <source>
        <dbReference type="ARBA" id="ARBA00022452"/>
    </source>
</evidence>
<dbReference type="AlphaFoldDB" id="A0A7V0LV00"/>
<evidence type="ECO:0000256" key="1">
    <source>
        <dbReference type="ARBA" id="ARBA00004442"/>
    </source>
</evidence>
<keyword evidence="4" id="KW-0472">Membrane</keyword>
<dbReference type="GO" id="GO:1990281">
    <property type="term" value="C:efflux pump complex"/>
    <property type="evidence" value="ECO:0007669"/>
    <property type="project" value="TreeGrafter"/>
</dbReference>
<dbReference type="EMBL" id="DRDR01000098">
    <property type="protein sequence ID" value="HDL60271.1"/>
    <property type="molecule type" value="Genomic_DNA"/>
</dbReference>
<evidence type="ECO:0008006" key="7">
    <source>
        <dbReference type="Google" id="ProtNLM"/>
    </source>
</evidence>
<keyword evidence="5" id="KW-0998">Cell outer membrane</keyword>
<reference evidence="6" key="1">
    <citation type="journal article" date="2020" name="mSystems">
        <title>Genome- and Community-Level Interaction Insights into Carbon Utilization and Element Cycling Functions of Hydrothermarchaeota in Hydrothermal Sediment.</title>
        <authorList>
            <person name="Zhou Z."/>
            <person name="Liu Y."/>
            <person name="Xu W."/>
            <person name="Pan J."/>
            <person name="Luo Z.H."/>
            <person name="Li M."/>
        </authorList>
    </citation>
    <scope>NUCLEOTIDE SEQUENCE [LARGE SCALE GENOMIC DNA]</scope>
    <source>
        <strain evidence="6">HyVt-28</strain>
    </source>
</reference>
<feature type="non-terminal residue" evidence="6">
    <location>
        <position position="153"/>
    </location>
</feature>
<sequence>MTLLLTICLLSQPLSLTLEKAVEIALKRSPVLQQSYYSKQISTFSLVNSTGDLLASASITGNYTNFDYFSDQNALFINPPEYYTINAGIETKAFSPTALWNVLNAYNNRIISILQYEYTRNQLIFQVKSGYLNALRHKHLLEVSKKALERAEL</sequence>
<dbReference type="Proteomes" id="UP000886381">
    <property type="component" value="Unassembled WGS sequence"/>
</dbReference>
<dbReference type="Gene3D" id="1.20.1600.10">
    <property type="entry name" value="Outer membrane efflux proteins (OEP)"/>
    <property type="match status" value="1"/>
</dbReference>
<evidence type="ECO:0000256" key="4">
    <source>
        <dbReference type="ARBA" id="ARBA00023136"/>
    </source>
</evidence>
<accession>A0A7V0LV00</accession>
<dbReference type="SUPFAM" id="SSF56954">
    <property type="entry name" value="Outer membrane efflux proteins (OEP)"/>
    <property type="match status" value="1"/>
</dbReference>
<name>A0A7V0LV00_UNCW3</name>
<evidence type="ECO:0000256" key="3">
    <source>
        <dbReference type="ARBA" id="ARBA00022692"/>
    </source>
</evidence>
<comment type="subcellular location">
    <subcellularLocation>
        <location evidence="1">Cell outer membrane</location>
    </subcellularLocation>
</comment>
<keyword evidence="2" id="KW-1134">Transmembrane beta strand</keyword>
<dbReference type="PANTHER" id="PTHR30026">
    <property type="entry name" value="OUTER MEMBRANE PROTEIN TOLC"/>
    <property type="match status" value="1"/>
</dbReference>
<dbReference type="GO" id="GO:0009279">
    <property type="term" value="C:cell outer membrane"/>
    <property type="evidence" value="ECO:0007669"/>
    <property type="project" value="UniProtKB-SubCell"/>
</dbReference>
<dbReference type="GO" id="GO:0015562">
    <property type="term" value="F:efflux transmembrane transporter activity"/>
    <property type="evidence" value="ECO:0007669"/>
    <property type="project" value="InterPro"/>
</dbReference>
<keyword evidence="3" id="KW-0812">Transmembrane</keyword>
<gene>
    <name evidence="6" type="ORF">ENH14_02325</name>
</gene>
<comment type="caution">
    <text evidence="6">The sequence shown here is derived from an EMBL/GenBank/DDBJ whole genome shotgun (WGS) entry which is preliminary data.</text>
</comment>
<dbReference type="GO" id="GO:0015288">
    <property type="term" value="F:porin activity"/>
    <property type="evidence" value="ECO:0007669"/>
    <property type="project" value="TreeGrafter"/>
</dbReference>
<organism evidence="6">
    <name type="scientific">candidate division WOR-3 bacterium</name>
    <dbReference type="NCBI Taxonomy" id="2052148"/>
    <lineage>
        <taxon>Bacteria</taxon>
        <taxon>Bacteria division WOR-3</taxon>
    </lineage>
</organism>
<dbReference type="PANTHER" id="PTHR30026:SF20">
    <property type="entry name" value="OUTER MEMBRANE PROTEIN TOLC"/>
    <property type="match status" value="1"/>
</dbReference>
<dbReference type="InterPro" id="IPR051906">
    <property type="entry name" value="TolC-like"/>
</dbReference>
<evidence type="ECO:0000256" key="5">
    <source>
        <dbReference type="ARBA" id="ARBA00023237"/>
    </source>
</evidence>